<dbReference type="GO" id="GO:0022857">
    <property type="term" value="F:transmembrane transporter activity"/>
    <property type="evidence" value="ECO:0007669"/>
    <property type="project" value="InterPro"/>
</dbReference>
<keyword evidence="1 4" id="KW-0812">Transmembrane</keyword>
<evidence type="ECO:0000256" key="1">
    <source>
        <dbReference type="ARBA" id="ARBA00022692"/>
    </source>
</evidence>
<feature type="transmembrane region" description="Helical" evidence="4">
    <location>
        <begin position="12"/>
        <end position="33"/>
    </location>
</feature>
<keyword evidence="7" id="KW-1185">Reference proteome</keyword>
<proteinExistence type="predicted"/>
<feature type="transmembrane region" description="Helical" evidence="4">
    <location>
        <begin position="107"/>
        <end position="127"/>
    </location>
</feature>
<dbReference type="InterPro" id="IPR050327">
    <property type="entry name" value="Proton-linked_MCT"/>
</dbReference>
<accession>A0A1M7XYM2</accession>
<reference evidence="6 7" key="1">
    <citation type="submission" date="2016-12" db="EMBL/GenBank/DDBJ databases">
        <authorList>
            <person name="Song W.-J."/>
            <person name="Kurnit D.M."/>
        </authorList>
    </citation>
    <scope>NUCLEOTIDE SEQUENCE [LARGE SCALE GENOMIC DNA]</scope>
    <source>
        <strain evidence="6 7">DSM 18488</strain>
    </source>
</reference>
<feature type="transmembrane region" description="Helical" evidence="4">
    <location>
        <begin position="329"/>
        <end position="346"/>
    </location>
</feature>
<sequence>MNSSTHITITISRGWLTTVGATGIGLVLGILYVWSVVKAGIPDAWGWSNADKALPYSIMAIAFSIAMVPAGRLQDRIGPRLIIMIGGFLTGLGCIICGLGGNSLLAYVIGFGIITGTGVGFGYSALTPTAMKWFPPEKTGLIVGIVVSGSGLAPVFLAPISAWALTFFQTTNSQGVIEKGVPATMIVLGLGIWLVVGTLVSLIRTPPLGFSPTPEKQIHSSKPKNIPSADATWKQMLATVQFWLLFCMFFAGSSTGLIFISVASDLGKKTLGTWAFLAVIVLSFGNTGGRLLAGFISDKIGRMATLFAEFVCQGLIVSLLFWLTKSGGGSWPIVLFVVFMIGLNYGSNHTLFPATCKDYYGINNFGFNYGLLFSAFGTAGLIMPWLNGLLQDITGKPDISYIMIICMMAASAILALVSLRMGPPRTL</sequence>
<protein>
    <submittedName>
        <fullName evidence="6">Nitrate/nitrite transporter NarK</fullName>
    </submittedName>
</protein>
<feature type="transmembrane region" description="Helical" evidence="4">
    <location>
        <begin position="367"/>
        <end position="387"/>
    </location>
</feature>
<gene>
    <name evidence="6" type="ORF">SAMN02745220_00574</name>
</gene>
<dbReference type="InterPro" id="IPR020846">
    <property type="entry name" value="MFS_dom"/>
</dbReference>
<dbReference type="InterPro" id="IPR036259">
    <property type="entry name" value="MFS_trans_sf"/>
</dbReference>
<evidence type="ECO:0000259" key="5">
    <source>
        <dbReference type="PROSITE" id="PS50850"/>
    </source>
</evidence>
<feature type="transmembrane region" description="Helical" evidence="4">
    <location>
        <begin position="399"/>
        <end position="419"/>
    </location>
</feature>
<dbReference type="SUPFAM" id="SSF103473">
    <property type="entry name" value="MFS general substrate transporter"/>
    <property type="match status" value="1"/>
</dbReference>
<dbReference type="Proteomes" id="UP000184603">
    <property type="component" value="Unassembled WGS sequence"/>
</dbReference>
<organism evidence="6 7">
    <name type="scientific">Desulfopila aestuarii DSM 18488</name>
    <dbReference type="NCBI Taxonomy" id="1121416"/>
    <lineage>
        <taxon>Bacteria</taxon>
        <taxon>Pseudomonadati</taxon>
        <taxon>Thermodesulfobacteriota</taxon>
        <taxon>Desulfobulbia</taxon>
        <taxon>Desulfobulbales</taxon>
        <taxon>Desulfocapsaceae</taxon>
        <taxon>Desulfopila</taxon>
    </lineage>
</organism>
<keyword evidence="3 4" id="KW-0472">Membrane</keyword>
<dbReference type="EMBL" id="FRFE01000002">
    <property type="protein sequence ID" value="SHO43931.1"/>
    <property type="molecule type" value="Genomic_DNA"/>
</dbReference>
<dbReference type="CDD" id="cd17353">
    <property type="entry name" value="MFS_OFA_like"/>
    <property type="match status" value="1"/>
</dbReference>
<dbReference type="OrthoDB" id="9793415at2"/>
<evidence type="ECO:0000313" key="7">
    <source>
        <dbReference type="Proteomes" id="UP000184603"/>
    </source>
</evidence>
<feature type="transmembrane region" description="Helical" evidence="4">
    <location>
        <begin position="82"/>
        <end position="101"/>
    </location>
</feature>
<dbReference type="Gene3D" id="1.20.1250.20">
    <property type="entry name" value="MFS general substrate transporter like domains"/>
    <property type="match status" value="2"/>
</dbReference>
<feature type="transmembrane region" description="Helical" evidence="4">
    <location>
        <begin position="185"/>
        <end position="203"/>
    </location>
</feature>
<dbReference type="InterPro" id="IPR011701">
    <property type="entry name" value="MFS"/>
</dbReference>
<feature type="transmembrane region" description="Helical" evidence="4">
    <location>
        <begin position="305"/>
        <end position="323"/>
    </location>
</feature>
<dbReference type="RefSeq" id="WP_073611943.1">
    <property type="nucleotide sequence ID" value="NZ_FRFE01000002.1"/>
</dbReference>
<dbReference type="PANTHER" id="PTHR11360">
    <property type="entry name" value="MONOCARBOXYLATE TRANSPORTER"/>
    <property type="match status" value="1"/>
</dbReference>
<evidence type="ECO:0000256" key="4">
    <source>
        <dbReference type="SAM" id="Phobius"/>
    </source>
</evidence>
<dbReference type="AlphaFoldDB" id="A0A1M7XYM2"/>
<dbReference type="Pfam" id="PF07690">
    <property type="entry name" value="MFS_1"/>
    <property type="match status" value="1"/>
</dbReference>
<feature type="domain" description="Major facilitator superfamily (MFS) profile" evidence="5">
    <location>
        <begin position="13"/>
        <end position="427"/>
    </location>
</feature>
<name>A0A1M7XYM2_9BACT</name>
<feature type="transmembrane region" description="Helical" evidence="4">
    <location>
        <begin position="53"/>
        <end position="70"/>
    </location>
</feature>
<dbReference type="STRING" id="1121416.SAMN02745220_00574"/>
<dbReference type="PANTHER" id="PTHR11360:SF304">
    <property type="entry name" value="MFS DOMAIN-CONTAINING PROTEIN"/>
    <property type="match status" value="1"/>
</dbReference>
<feature type="transmembrane region" description="Helical" evidence="4">
    <location>
        <begin position="242"/>
        <end position="262"/>
    </location>
</feature>
<keyword evidence="2 4" id="KW-1133">Transmembrane helix</keyword>
<evidence type="ECO:0000256" key="3">
    <source>
        <dbReference type="ARBA" id="ARBA00023136"/>
    </source>
</evidence>
<feature type="transmembrane region" description="Helical" evidence="4">
    <location>
        <begin position="274"/>
        <end position="293"/>
    </location>
</feature>
<dbReference type="PROSITE" id="PS50850">
    <property type="entry name" value="MFS"/>
    <property type="match status" value="1"/>
</dbReference>
<feature type="transmembrane region" description="Helical" evidence="4">
    <location>
        <begin position="139"/>
        <end position="165"/>
    </location>
</feature>
<evidence type="ECO:0000256" key="2">
    <source>
        <dbReference type="ARBA" id="ARBA00022989"/>
    </source>
</evidence>
<evidence type="ECO:0000313" key="6">
    <source>
        <dbReference type="EMBL" id="SHO43931.1"/>
    </source>
</evidence>